<feature type="region of interest" description="Disordered" evidence="1">
    <location>
        <begin position="1"/>
        <end position="20"/>
    </location>
</feature>
<accession>A0A1V0M6H2</accession>
<sequence>MRSRNKSILNTRLAMQQDKQSSKNKSFASNALAVALLIICAVIGMLFYGQNIMATATQGMGKLAAKHLTYEIPNALILLEARRGPCATIPITSEELMKRGAPKQTANGSPWTASFTGESVEVIYPYSDEDDYRMTKHDLLKVIQESSNVQKAEIAVEGVKVTYSCQHPVTKS</sequence>
<feature type="transmembrane region" description="Helical" evidence="2">
    <location>
        <begin position="27"/>
        <end position="48"/>
    </location>
</feature>
<keyword evidence="2" id="KW-1133">Transmembrane helix</keyword>
<evidence type="ECO:0000256" key="2">
    <source>
        <dbReference type="SAM" id="Phobius"/>
    </source>
</evidence>
<protein>
    <submittedName>
        <fullName evidence="3">Uncharacterized protein</fullName>
    </submittedName>
</protein>
<geneLocation type="plasmid" evidence="3">
    <name>pJB37</name>
</geneLocation>
<evidence type="ECO:0000256" key="1">
    <source>
        <dbReference type="SAM" id="MobiDB-lite"/>
    </source>
</evidence>
<evidence type="ECO:0000313" key="3">
    <source>
        <dbReference type="EMBL" id="ARD70499.1"/>
    </source>
</evidence>
<organism evidence="3">
    <name type="scientific">Pseudomonas aeruginosa</name>
    <dbReference type="NCBI Taxonomy" id="287"/>
    <lineage>
        <taxon>Bacteria</taxon>
        <taxon>Pseudomonadati</taxon>
        <taxon>Pseudomonadota</taxon>
        <taxon>Gammaproteobacteria</taxon>
        <taxon>Pseudomonadales</taxon>
        <taxon>Pseudomonadaceae</taxon>
        <taxon>Pseudomonas</taxon>
    </lineage>
</organism>
<dbReference type="EMBL" id="KY494864">
    <property type="protein sequence ID" value="ARD70499.1"/>
    <property type="molecule type" value="Genomic_DNA"/>
</dbReference>
<name>A0A1V0M6H2_PSEAI</name>
<keyword evidence="3" id="KW-0614">Plasmid</keyword>
<dbReference type="AlphaFoldDB" id="A0A1V0M6H2"/>
<reference evidence="3" key="1">
    <citation type="submission" date="2017-01" db="EMBL/GenBank/DDBJ databases">
        <title>Complete nucleotide sequence of an IncP-2 blaVIM-2-harboring megaplasmid from Pseudomonas aeruginosa.</title>
        <authorList>
            <person name="Botelho J."/>
            <person name="Grosso F."/>
            <person name="Mabrouk A."/>
            <person name="Peixe L."/>
        </authorList>
    </citation>
    <scope>NUCLEOTIDE SEQUENCE</scope>
    <source>
        <strain evidence="3">FFUP_PS_37</strain>
        <plasmid evidence="3">pJB37</plasmid>
    </source>
</reference>
<proteinExistence type="predicted"/>
<keyword evidence="2" id="KW-0472">Membrane</keyword>
<keyword evidence="2" id="KW-0812">Transmembrane</keyword>